<name>A0A6G1GWB6_9PEZI</name>
<dbReference type="PANTHER" id="PTHR47706:SF6">
    <property type="entry name" value="NMRA-LIKE FAMILY PROTEIN (AFU_ORTHOLOGUE AFUA_6G00280)"/>
    <property type="match status" value="1"/>
</dbReference>
<dbReference type="OrthoDB" id="5283654at2759"/>
<proteinExistence type="predicted"/>
<dbReference type="GO" id="GO:0016491">
    <property type="term" value="F:oxidoreductase activity"/>
    <property type="evidence" value="ECO:0007669"/>
    <property type="project" value="UniProtKB-KW"/>
</dbReference>
<dbReference type="Proteomes" id="UP000800041">
    <property type="component" value="Unassembled WGS sequence"/>
</dbReference>
<sequence length="324" mass="35016">MSSPTKILVLGAGELGLAVLRAFASSEHSSSAKITVLLRPSTAELPSSHPKVAPIYALKTVDIVPCDLVSGEQSELAAVFKNFDVVIGCTGSDASSRGSGEGFQVKLAKAVLEAESVGLYVPWQFGLDYDAIGRGSDQDLFDEQLNVRDILRDAKKNGATTDWIIVSVGMFSKLLSESWFGIVEKDQEHGQWIVNAFGSWEHAITVTAEEDIGNMTAAIVFAALSSDDGLRNSVVFVAGDTFTYAELFDVVNRVSNGQAKKGREWTISEMKSDVEADPENMTKKYRWVWADGVGIGWPKETTFNGTRGLDLVDVTGLAKRSLTP</sequence>
<dbReference type="Gene3D" id="3.40.50.720">
    <property type="entry name" value="NAD(P)-binding Rossmann-like Domain"/>
    <property type="match status" value="1"/>
</dbReference>
<keyword evidence="1" id="KW-0521">NADP</keyword>
<dbReference type="InterPro" id="IPR051609">
    <property type="entry name" value="NmrA/Isoflavone_reductase-like"/>
</dbReference>
<evidence type="ECO:0000313" key="4">
    <source>
        <dbReference type="EMBL" id="KAF1985102.1"/>
    </source>
</evidence>
<dbReference type="EMBL" id="ML977164">
    <property type="protein sequence ID" value="KAF1985102.1"/>
    <property type="molecule type" value="Genomic_DNA"/>
</dbReference>
<accession>A0A6G1GWB6</accession>
<keyword evidence="5" id="KW-1185">Reference proteome</keyword>
<organism evidence="4 5">
    <name type="scientific">Aulographum hederae CBS 113979</name>
    <dbReference type="NCBI Taxonomy" id="1176131"/>
    <lineage>
        <taxon>Eukaryota</taxon>
        <taxon>Fungi</taxon>
        <taxon>Dikarya</taxon>
        <taxon>Ascomycota</taxon>
        <taxon>Pezizomycotina</taxon>
        <taxon>Dothideomycetes</taxon>
        <taxon>Pleosporomycetidae</taxon>
        <taxon>Aulographales</taxon>
        <taxon>Aulographaceae</taxon>
    </lineage>
</organism>
<dbReference type="InterPro" id="IPR008030">
    <property type="entry name" value="NmrA-like"/>
</dbReference>
<gene>
    <name evidence="4" type="ORF">K402DRAFT_335071</name>
</gene>
<evidence type="ECO:0000256" key="2">
    <source>
        <dbReference type="ARBA" id="ARBA00023002"/>
    </source>
</evidence>
<evidence type="ECO:0000259" key="3">
    <source>
        <dbReference type="Pfam" id="PF05368"/>
    </source>
</evidence>
<keyword evidence="2" id="KW-0560">Oxidoreductase</keyword>
<dbReference type="Pfam" id="PF05368">
    <property type="entry name" value="NmrA"/>
    <property type="match status" value="1"/>
</dbReference>
<feature type="domain" description="NmrA-like" evidence="3">
    <location>
        <begin position="6"/>
        <end position="260"/>
    </location>
</feature>
<dbReference type="InterPro" id="IPR036291">
    <property type="entry name" value="NAD(P)-bd_dom_sf"/>
</dbReference>
<dbReference type="PANTHER" id="PTHR47706">
    <property type="entry name" value="NMRA-LIKE FAMILY PROTEIN"/>
    <property type="match status" value="1"/>
</dbReference>
<dbReference type="AlphaFoldDB" id="A0A6G1GWB6"/>
<evidence type="ECO:0000313" key="5">
    <source>
        <dbReference type="Proteomes" id="UP000800041"/>
    </source>
</evidence>
<reference evidence="4" key="1">
    <citation type="journal article" date="2020" name="Stud. Mycol.">
        <title>101 Dothideomycetes genomes: a test case for predicting lifestyles and emergence of pathogens.</title>
        <authorList>
            <person name="Haridas S."/>
            <person name="Albert R."/>
            <person name="Binder M."/>
            <person name="Bloem J."/>
            <person name="Labutti K."/>
            <person name="Salamov A."/>
            <person name="Andreopoulos B."/>
            <person name="Baker S."/>
            <person name="Barry K."/>
            <person name="Bills G."/>
            <person name="Bluhm B."/>
            <person name="Cannon C."/>
            <person name="Castanera R."/>
            <person name="Culley D."/>
            <person name="Daum C."/>
            <person name="Ezra D."/>
            <person name="Gonzalez J."/>
            <person name="Henrissat B."/>
            <person name="Kuo A."/>
            <person name="Liang C."/>
            <person name="Lipzen A."/>
            <person name="Lutzoni F."/>
            <person name="Magnuson J."/>
            <person name="Mondo S."/>
            <person name="Nolan M."/>
            <person name="Ohm R."/>
            <person name="Pangilinan J."/>
            <person name="Park H.-J."/>
            <person name="Ramirez L."/>
            <person name="Alfaro M."/>
            <person name="Sun H."/>
            <person name="Tritt A."/>
            <person name="Yoshinaga Y."/>
            <person name="Zwiers L.-H."/>
            <person name="Turgeon B."/>
            <person name="Goodwin S."/>
            <person name="Spatafora J."/>
            <person name="Crous P."/>
            <person name="Grigoriev I."/>
        </authorList>
    </citation>
    <scope>NUCLEOTIDE SEQUENCE</scope>
    <source>
        <strain evidence="4">CBS 113979</strain>
    </source>
</reference>
<dbReference type="Gene3D" id="3.90.25.10">
    <property type="entry name" value="UDP-galactose 4-epimerase, domain 1"/>
    <property type="match status" value="1"/>
</dbReference>
<dbReference type="SUPFAM" id="SSF51735">
    <property type="entry name" value="NAD(P)-binding Rossmann-fold domains"/>
    <property type="match status" value="1"/>
</dbReference>
<evidence type="ECO:0000256" key="1">
    <source>
        <dbReference type="ARBA" id="ARBA00022857"/>
    </source>
</evidence>
<protein>
    <submittedName>
        <fullName evidence="4">NAD(P)-binding protein</fullName>
    </submittedName>
</protein>